<dbReference type="Pfam" id="PF05139">
    <property type="entry name" value="Erythro_esteras"/>
    <property type="match status" value="1"/>
</dbReference>
<dbReference type="EMBL" id="BA000030">
    <property type="protein sequence ID" value="BAC75144.1"/>
    <property type="molecule type" value="Genomic_DNA"/>
</dbReference>
<dbReference type="Gene3D" id="3.40.1660.10">
    <property type="entry name" value="EreA-like (biosynthetic domain)"/>
    <property type="match status" value="1"/>
</dbReference>
<reference evidence="1 2" key="2">
    <citation type="journal article" date="2003" name="Nat. Biotechnol.">
        <title>Complete genome sequence and comparative analysis of the industrial microorganism Streptomyces avermitilis.</title>
        <authorList>
            <person name="Ikeda H."/>
            <person name="Ishikawa J."/>
            <person name="Hanamoto A."/>
            <person name="Shinose M."/>
            <person name="Kikuchi H."/>
            <person name="Shiba T."/>
            <person name="Sakaki Y."/>
            <person name="Hattori M."/>
            <person name="Omura S."/>
        </authorList>
    </citation>
    <scope>NUCLEOTIDE SEQUENCE [LARGE SCALE GENOMIC DNA]</scope>
    <source>
        <strain evidence="2">ATCC 31267 / DSM 46492 / JCM 5070 / NBRC 14893 / NCIMB 12804 / NRRL 8165 / MA-4680</strain>
    </source>
</reference>
<name>Q825M4_STRAW</name>
<keyword evidence="2" id="KW-1185">Reference proteome</keyword>
<dbReference type="Proteomes" id="UP000000428">
    <property type="component" value="Chromosome"/>
</dbReference>
<evidence type="ECO:0000313" key="2">
    <source>
        <dbReference type="Proteomes" id="UP000000428"/>
    </source>
</evidence>
<dbReference type="PANTHER" id="PTHR31299:SF0">
    <property type="entry name" value="ESTERASE, PUTATIVE (AFU_ORTHOLOGUE AFUA_1G05850)-RELATED"/>
    <property type="match status" value="1"/>
</dbReference>
<dbReference type="Gene3D" id="1.20.1440.30">
    <property type="entry name" value="Biosynthetic Protein domain"/>
    <property type="match status" value="1"/>
</dbReference>
<dbReference type="AlphaFoldDB" id="Q825M4"/>
<evidence type="ECO:0008006" key="3">
    <source>
        <dbReference type="Google" id="ProtNLM"/>
    </source>
</evidence>
<dbReference type="InterPro" id="IPR052036">
    <property type="entry name" value="Hydrolase/PRTase-associated"/>
</dbReference>
<dbReference type="InterPro" id="IPR014622">
    <property type="entry name" value="UCP036794_erythomycin"/>
</dbReference>
<sequence>MLAVAEAGLSLCRRVFPTPGGRPAGWSGPGPGREPWIMKRHRTGLALALLLTLGTVAAGVAPAASATTSGPVVHALESGAHPLRTVEPQGDTSDLRPLDGMIGGARVVGLGEATHSSHDFFALKHRVFRHLVEEKGFRTFALEGSWSTGQRLDDYVLHGKGDPRRIMREEFQRDYLWWNNTDYLALVEWMRAYNLRHPHDPVRFMGDDIGWVGPELYDAVTDYVARTRPELTARFDELYRGLRPTVATGTYMEQYLNKPYAERREMADRTGQALELLKRQSPGADRAAYERAVQNATALDQVARQYAFDFTDPRQIAASMRYRDSAMAANVLWWQRHTGTKVLLAAHDAHVGYRTYDPANYPKMQGAFLHDRLGSGYVSVGLTFDRGSFNATGQDGAIHRWTLGPAGPGTNERTLDRVRYRDYVLDLRRVAAPAREWLDRARPTRSIGTDYPDGPHDIALASTHDILIHLHRVEAARLRDQ</sequence>
<dbReference type="Gene3D" id="3.30.1870.10">
    <property type="entry name" value="EreA-like, domain 2"/>
    <property type="match status" value="1"/>
</dbReference>
<organism evidence="1 2">
    <name type="scientific">Streptomyces avermitilis (strain ATCC 31267 / DSM 46492 / JCM 5070 / NBRC 14893 / NCIMB 12804 / NRRL 8165 / MA-4680)</name>
    <dbReference type="NCBI Taxonomy" id="227882"/>
    <lineage>
        <taxon>Bacteria</taxon>
        <taxon>Bacillati</taxon>
        <taxon>Actinomycetota</taxon>
        <taxon>Actinomycetes</taxon>
        <taxon>Kitasatosporales</taxon>
        <taxon>Streptomycetaceae</taxon>
        <taxon>Streptomyces</taxon>
    </lineage>
</organism>
<gene>
    <name evidence="1" type="ORF">SAVERM_7433</name>
</gene>
<dbReference type="SUPFAM" id="SSF159501">
    <property type="entry name" value="EreA/ChaN-like"/>
    <property type="match status" value="1"/>
</dbReference>
<accession>Q825M4</accession>
<dbReference type="PIRSF" id="PIRSF036794">
    <property type="entry name" value="UCP_erythr_ester"/>
    <property type="match status" value="1"/>
</dbReference>
<dbReference type="eggNOG" id="COG2312">
    <property type="taxonomic scope" value="Bacteria"/>
</dbReference>
<reference evidence="1 2" key="1">
    <citation type="journal article" date="2001" name="Proc. Natl. Acad. Sci. U.S.A.">
        <title>Genome sequence of an industrial microorganism Streptomyces avermitilis: deducing the ability of producing secondary metabolites.</title>
        <authorList>
            <person name="Omura S."/>
            <person name="Ikeda H."/>
            <person name="Ishikawa J."/>
            <person name="Hanamoto A."/>
            <person name="Takahashi C."/>
            <person name="Shinose M."/>
            <person name="Takahashi Y."/>
            <person name="Horikawa H."/>
            <person name="Nakazawa H."/>
            <person name="Osonoe T."/>
            <person name="Kikuchi H."/>
            <person name="Shiba T."/>
            <person name="Sakaki Y."/>
            <person name="Hattori M."/>
        </authorList>
    </citation>
    <scope>NUCLEOTIDE SEQUENCE [LARGE SCALE GENOMIC DNA]</scope>
    <source>
        <strain evidence="2">ATCC 31267 / DSM 46492 / JCM 5070 / NBRC 14893 / NCIMB 12804 / NRRL 8165 / MA-4680</strain>
    </source>
</reference>
<dbReference type="PANTHER" id="PTHR31299">
    <property type="entry name" value="ESTERASE, PUTATIVE (AFU_ORTHOLOGUE AFUA_1G05850)-RELATED"/>
    <property type="match status" value="1"/>
</dbReference>
<evidence type="ECO:0000313" key="1">
    <source>
        <dbReference type="EMBL" id="BAC75144.1"/>
    </source>
</evidence>
<dbReference type="CDD" id="cd14728">
    <property type="entry name" value="Ere-like"/>
    <property type="match status" value="1"/>
</dbReference>
<protein>
    <recommendedName>
        <fullName evidence="3">Erythromycin esterase</fullName>
    </recommendedName>
</protein>
<dbReference type="HOGENOM" id="CLU_026490_2_1_11"/>
<dbReference type="InterPro" id="IPR007815">
    <property type="entry name" value="Emycin_Estase"/>
</dbReference>
<reference evidence="1 2" key="3">
    <citation type="journal article" date="2014" name="J. Ind. Microbiol. Biotechnol.">
        <title>Genome mining of the Streptomyces avermitilis genome and development of genome-minimized hosts for heterologous expression of biosynthetic gene clusters.</title>
        <authorList>
            <person name="Ikeda H."/>
            <person name="Shin-ya K."/>
            <person name="Omura S."/>
        </authorList>
    </citation>
    <scope>NUCLEOTIDE SEQUENCE [LARGE SCALE GENOMIC DNA]</scope>
    <source>
        <strain evidence="2">ATCC 31267 / DSM 46492 / JCM 5070 / NBRC 14893 / NCIMB 12804 / NRRL 8165 / MA-4680</strain>
    </source>
</reference>
<dbReference type="KEGG" id="sma:SAVERM_7433"/>
<dbReference type="SMR" id="Q825M4"/>
<dbReference type="GO" id="GO:0046677">
    <property type="term" value="P:response to antibiotic"/>
    <property type="evidence" value="ECO:0007669"/>
    <property type="project" value="InterPro"/>
</dbReference>
<proteinExistence type="predicted"/>